<dbReference type="PANTHER" id="PTHR43249:SF1">
    <property type="entry name" value="D-GLUCOSIDE 3-DEHYDROGENASE"/>
    <property type="match status" value="1"/>
</dbReference>
<gene>
    <name evidence="3" type="ORF">ACFQGH_11000</name>
</gene>
<dbReference type="SUPFAM" id="SSF51735">
    <property type="entry name" value="NAD(P)-binding Rossmann-fold domains"/>
    <property type="match status" value="1"/>
</dbReference>
<evidence type="ECO:0000259" key="2">
    <source>
        <dbReference type="Pfam" id="PF02894"/>
    </source>
</evidence>
<dbReference type="InterPro" id="IPR036291">
    <property type="entry name" value="NAD(P)-bd_dom_sf"/>
</dbReference>
<dbReference type="RefSeq" id="WP_340604248.1">
    <property type="nucleotide sequence ID" value="NZ_JBBMXV010000003.1"/>
</dbReference>
<sequence>MTLDVAVIGTGPEPERAGGVGYAMGYRHASAYRAIDGCELVACVDIERANAEAFAEHYDIDDRRVYEDHESMLAGAEPDLVSVCTPVTTHADIVADCAAAGVEAIHCEKPMAHTWADCKRMVETCEEAGVRLTINHQRRFAGPFRQAKLLLDDGAIGELERVKIGGKNLYDFGTHMFDMCHYVTDGASPEWVRSLLVYDEENVRYGVHNENRAMAEWEYENGVEGFAETGSADRDCLMRLEGDEGTIEIGHSNGASLRTKAADESEWTRIDTGGERVSHVAVDPGLPVKVLRKLDDATPGPQVFRPLADRVFMADEDPFLKPYVRRALQEVVDATIEDRESPLAAGNALESTELIFGCWESARQQERVELSLEIEDNPLTAMVDNGRFRPN</sequence>
<evidence type="ECO:0000259" key="1">
    <source>
        <dbReference type="Pfam" id="PF01408"/>
    </source>
</evidence>
<dbReference type="PANTHER" id="PTHR43249">
    <property type="entry name" value="UDP-N-ACETYL-2-AMINO-2-DEOXY-D-GLUCURONATE OXIDASE"/>
    <property type="match status" value="1"/>
</dbReference>
<dbReference type="EMBL" id="JBHSXQ010000003">
    <property type="protein sequence ID" value="MFC6905721.1"/>
    <property type="molecule type" value="Genomic_DNA"/>
</dbReference>
<feature type="domain" description="Gfo/Idh/MocA-like oxidoreductase C-terminal" evidence="2">
    <location>
        <begin position="161"/>
        <end position="370"/>
    </location>
</feature>
<evidence type="ECO:0000313" key="3">
    <source>
        <dbReference type="EMBL" id="MFC6905721.1"/>
    </source>
</evidence>
<dbReference type="Gene3D" id="3.40.50.720">
    <property type="entry name" value="NAD(P)-binding Rossmann-like Domain"/>
    <property type="match status" value="1"/>
</dbReference>
<dbReference type="Proteomes" id="UP001596312">
    <property type="component" value="Unassembled WGS sequence"/>
</dbReference>
<dbReference type="InterPro" id="IPR000683">
    <property type="entry name" value="Gfo/Idh/MocA-like_OxRdtase_N"/>
</dbReference>
<evidence type="ECO:0000313" key="4">
    <source>
        <dbReference type="Proteomes" id="UP001596312"/>
    </source>
</evidence>
<dbReference type="SUPFAM" id="SSF55347">
    <property type="entry name" value="Glyceraldehyde-3-phosphate dehydrogenase-like, C-terminal domain"/>
    <property type="match status" value="1"/>
</dbReference>
<dbReference type="Pfam" id="PF01408">
    <property type="entry name" value="GFO_IDH_MocA"/>
    <property type="match status" value="1"/>
</dbReference>
<protein>
    <submittedName>
        <fullName evidence="3">Gfo/Idh/MocA family oxidoreductase</fullName>
    </submittedName>
</protein>
<dbReference type="InterPro" id="IPR004104">
    <property type="entry name" value="Gfo/Idh/MocA-like_OxRdtase_C"/>
</dbReference>
<reference evidence="3 4" key="1">
    <citation type="journal article" date="2019" name="Int. J. Syst. Evol. Microbiol.">
        <title>The Global Catalogue of Microorganisms (GCM) 10K type strain sequencing project: providing services to taxonomists for standard genome sequencing and annotation.</title>
        <authorList>
            <consortium name="The Broad Institute Genomics Platform"/>
            <consortium name="The Broad Institute Genome Sequencing Center for Infectious Disease"/>
            <person name="Wu L."/>
            <person name="Ma J."/>
        </authorList>
    </citation>
    <scope>NUCLEOTIDE SEQUENCE [LARGE SCALE GENOMIC DNA]</scope>
    <source>
        <strain evidence="3 4">CGMCC 1.3240</strain>
    </source>
</reference>
<dbReference type="InterPro" id="IPR052515">
    <property type="entry name" value="Gfo/Idh/MocA_Oxidoreductase"/>
</dbReference>
<dbReference type="Gene3D" id="3.30.360.10">
    <property type="entry name" value="Dihydrodipicolinate Reductase, domain 2"/>
    <property type="match status" value="1"/>
</dbReference>
<dbReference type="Pfam" id="PF02894">
    <property type="entry name" value="GFO_IDH_MocA_C"/>
    <property type="match status" value="1"/>
</dbReference>
<name>A0ABD5V4K9_9EURY</name>
<comment type="caution">
    <text evidence="3">The sequence shown here is derived from an EMBL/GenBank/DDBJ whole genome shotgun (WGS) entry which is preliminary data.</text>
</comment>
<accession>A0ABD5V4K9</accession>
<feature type="domain" description="Gfo/Idh/MocA-like oxidoreductase N-terminal" evidence="1">
    <location>
        <begin position="19"/>
        <end position="136"/>
    </location>
</feature>
<organism evidence="3 4">
    <name type="scientific">Halalkalicoccus tibetensis</name>
    <dbReference type="NCBI Taxonomy" id="175632"/>
    <lineage>
        <taxon>Archaea</taxon>
        <taxon>Methanobacteriati</taxon>
        <taxon>Methanobacteriota</taxon>
        <taxon>Stenosarchaea group</taxon>
        <taxon>Halobacteria</taxon>
        <taxon>Halobacteriales</taxon>
        <taxon>Halococcaceae</taxon>
        <taxon>Halalkalicoccus</taxon>
    </lineage>
</organism>
<keyword evidence="4" id="KW-1185">Reference proteome</keyword>
<dbReference type="AlphaFoldDB" id="A0ABD5V4K9"/>
<proteinExistence type="predicted"/>